<keyword evidence="2" id="KW-1185">Reference proteome</keyword>
<sequence>MLRALLFDIDGTLTDTNRLVAQGLAKVYHDFSGKLFPEAFFYPLIGLPGFETMKRLGVPPKLWETFSRRWQRCVDEKICDANLFPEVEEVVRELHARGLFLGLITAKLRREFEAQFGRFPISRLFRVAVCADEVQHPKPYPEPLMAACEKLGVQKEEVLFVGDTVYDLLAARSLPCAFAFAKWGALLPEKVLDLRPEYVLERPRDLLALVEKVEIMLTAQNL</sequence>
<reference evidence="1 2" key="1">
    <citation type="submission" date="2023-03" db="EMBL/GenBank/DDBJ databases">
        <title>Novel Species.</title>
        <authorList>
            <person name="Ma S."/>
        </authorList>
    </citation>
    <scope>NUCLEOTIDE SEQUENCE [LARGE SCALE GENOMIC DNA]</scope>
    <source>
        <strain evidence="1 2">B11</strain>
    </source>
</reference>
<dbReference type="SFLD" id="SFLDG01129">
    <property type="entry name" value="C1.5:_HAD__Beta-PGM__Phosphata"/>
    <property type="match status" value="1"/>
</dbReference>
<gene>
    <name evidence="1" type="ORF">QBE54_04245</name>
</gene>
<dbReference type="Pfam" id="PF13419">
    <property type="entry name" value="HAD_2"/>
    <property type="match status" value="1"/>
</dbReference>
<proteinExistence type="predicted"/>
<dbReference type="SUPFAM" id="SSF56784">
    <property type="entry name" value="HAD-like"/>
    <property type="match status" value="1"/>
</dbReference>
<dbReference type="Gene3D" id="1.10.150.240">
    <property type="entry name" value="Putative phosphatase, domain 2"/>
    <property type="match status" value="1"/>
</dbReference>
<dbReference type="GO" id="GO:0016787">
    <property type="term" value="F:hydrolase activity"/>
    <property type="evidence" value="ECO:0007669"/>
    <property type="project" value="UniProtKB-KW"/>
</dbReference>
<dbReference type="InterPro" id="IPR023198">
    <property type="entry name" value="PGP-like_dom2"/>
</dbReference>
<dbReference type="PANTHER" id="PTHR43434">
    <property type="entry name" value="PHOSPHOGLYCOLATE PHOSPHATASE"/>
    <property type="match status" value="1"/>
</dbReference>
<keyword evidence="1" id="KW-0378">Hydrolase</keyword>
<dbReference type="InterPro" id="IPR050155">
    <property type="entry name" value="HAD-like_hydrolase_sf"/>
</dbReference>
<dbReference type="InterPro" id="IPR006439">
    <property type="entry name" value="HAD-SF_hydro_IA"/>
</dbReference>
<organism evidence="1 2">
    <name type="scientific">Thermatribacter velox</name>
    <dbReference type="NCBI Taxonomy" id="3039681"/>
    <lineage>
        <taxon>Bacteria</taxon>
        <taxon>Pseudomonadati</taxon>
        <taxon>Atribacterota</taxon>
        <taxon>Atribacteria</taxon>
        <taxon>Atribacterales</taxon>
        <taxon>Thermatribacteraceae</taxon>
        <taxon>Thermatribacter</taxon>
    </lineage>
</organism>
<dbReference type="PANTHER" id="PTHR43434:SF26">
    <property type="entry name" value="PYROPHOSPHATASE PPAX"/>
    <property type="match status" value="1"/>
</dbReference>
<dbReference type="PRINTS" id="PR00413">
    <property type="entry name" value="HADHALOGNASE"/>
</dbReference>
<dbReference type="SFLD" id="SFLDS00003">
    <property type="entry name" value="Haloacid_Dehalogenase"/>
    <property type="match status" value="1"/>
</dbReference>
<dbReference type="RefSeq" id="WP_369019111.1">
    <property type="nucleotide sequence ID" value="NZ_CP121689.1"/>
</dbReference>
<name>A0ABZ2YF96_9BACT</name>
<evidence type="ECO:0000313" key="1">
    <source>
        <dbReference type="EMBL" id="WZL76946.1"/>
    </source>
</evidence>
<dbReference type="InterPro" id="IPR041492">
    <property type="entry name" value="HAD_2"/>
</dbReference>
<dbReference type="EMBL" id="CP121689">
    <property type="protein sequence ID" value="WZL76946.1"/>
    <property type="molecule type" value="Genomic_DNA"/>
</dbReference>
<dbReference type="NCBIfam" id="TIGR01549">
    <property type="entry name" value="HAD-SF-IA-v1"/>
    <property type="match status" value="1"/>
</dbReference>
<protein>
    <submittedName>
        <fullName evidence="1">HAD-IA family hydrolase</fullName>
    </submittedName>
</protein>
<evidence type="ECO:0000313" key="2">
    <source>
        <dbReference type="Proteomes" id="UP001461341"/>
    </source>
</evidence>
<dbReference type="InterPro" id="IPR023214">
    <property type="entry name" value="HAD_sf"/>
</dbReference>
<dbReference type="InterPro" id="IPR036412">
    <property type="entry name" value="HAD-like_sf"/>
</dbReference>
<accession>A0ABZ2YF96</accession>
<dbReference type="Proteomes" id="UP001461341">
    <property type="component" value="Chromosome"/>
</dbReference>
<dbReference type="Gene3D" id="3.40.50.1000">
    <property type="entry name" value="HAD superfamily/HAD-like"/>
    <property type="match status" value="1"/>
</dbReference>